<feature type="transmembrane region" description="Helical" evidence="6">
    <location>
        <begin position="397"/>
        <end position="416"/>
    </location>
</feature>
<dbReference type="OrthoDB" id="5292592at2"/>
<feature type="transmembrane region" description="Helical" evidence="6">
    <location>
        <begin position="795"/>
        <end position="821"/>
    </location>
</feature>
<dbReference type="GO" id="GO:0005886">
    <property type="term" value="C:plasma membrane"/>
    <property type="evidence" value="ECO:0007669"/>
    <property type="project" value="UniProtKB-SubCell"/>
</dbReference>
<evidence type="ECO:0000256" key="1">
    <source>
        <dbReference type="ARBA" id="ARBA00004651"/>
    </source>
</evidence>
<feature type="transmembrane region" description="Helical" evidence="6">
    <location>
        <begin position="760"/>
        <end position="783"/>
    </location>
</feature>
<feature type="domain" description="ABC3 transporter permease C-terminal" evidence="7">
    <location>
        <begin position="264"/>
        <end position="374"/>
    </location>
</feature>
<evidence type="ECO:0000256" key="6">
    <source>
        <dbReference type="SAM" id="Phobius"/>
    </source>
</evidence>
<feature type="transmembrane region" description="Helical" evidence="6">
    <location>
        <begin position="309"/>
        <end position="335"/>
    </location>
</feature>
<evidence type="ECO:0000313" key="8">
    <source>
        <dbReference type="EMBL" id="NYT86613.1"/>
    </source>
</evidence>
<evidence type="ECO:0000256" key="5">
    <source>
        <dbReference type="ARBA" id="ARBA00023136"/>
    </source>
</evidence>
<sequence>MHSGLVSYMRLGVKALRRDWRSGELRLLLLALLIAVAAVTSVGFLADRVGRALERDSAQMLGGDLALRADEPIPADFITQASDHALSTAQTLQFPSMASGGDRAQLVSLKAVSPTYPLRGALRLAEMPGGPAVDVAQAPEPGTVWVDPQVLGLLGMTVGDDLQVGDSALKIVRVIAYEPDRGMQFVNVAPRVMMNLEDLPETGLVAPGSRISYHLLVAGDIESVADYQRWLEQNMQRGQRLSTLETNRPEVQRALARAHQFLMLVALLTVMIAAVAIALAARRFGLRHQDGIAVLRCLGASKVQLGWMLWVEFLLLAVGASLLGCAAGYAVHLGLVSVVDAWLQTALPPISLRPALQGIATGFLLLLGFALPPLAALRKVAPARVLRRETGSVARHWPAYLLGGAAFFLLIVWMSGDIWLSTVVAGGFALALLVFIGLAYALVGVLGLFRQRSMGHPALRFALAGMARRKNLTVAQLCSLSMGLTILLLLAITRTDLLQGWQRTLPADAPNTFLINIQPDQREAVAQRLRSAGVETVVMSPMVRGRLLAINQQAVDSSNYDNPRAKRMADREFNLSYAETMPSSNVIIAGRWLHTDSLEVSLETGLAETLGIKLNDSLTFDVAGRPIKVRVSSLREVDWDSFQANFFAMMSPAALADAPTTFITSLYVAPTMQPFVQNLIKEFPNLTVFDVGSILGQIQHVLDQVIQAVQLLFLFTVAAGGLVLGAALFSTRDERMHEVAVLRALGASGRQLADALRLELLVLGGLAGLLAAFAAVAIAWLLARQVFEFSLDLSLWPWLAGVLAGALTALVGGKFALAGVLKTPPLVSLRELA</sequence>
<evidence type="ECO:0000313" key="9">
    <source>
        <dbReference type="Proteomes" id="UP000554144"/>
    </source>
</evidence>
<dbReference type="EMBL" id="JACCEV010000003">
    <property type="protein sequence ID" value="NYT86613.1"/>
    <property type="molecule type" value="Genomic_DNA"/>
</dbReference>
<keyword evidence="3 6" id="KW-0812">Transmembrane</keyword>
<keyword evidence="5 6" id="KW-0472">Membrane</keyword>
<dbReference type="InterPro" id="IPR003838">
    <property type="entry name" value="ABC3_permease_C"/>
</dbReference>
<comment type="subcellular location">
    <subcellularLocation>
        <location evidence="1">Cell membrane</location>
        <topology evidence="1">Multi-pass membrane protein</topology>
    </subcellularLocation>
</comment>
<feature type="transmembrane region" description="Helical" evidence="6">
    <location>
        <begin position="428"/>
        <end position="450"/>
    </location>
</feature>
<evidence type="ECO:0000256" key="3">
    <source>
        <dbReference type="ARBA" id="ARBA00022692"/>
    </source>
</evidence>
<protein>
    <submittedName>
        <fullName evidence="8">FtsX-like permease family protein</fullName>
    </submittedName>
</protein>
<keyword evidence="2" id="KW-1003">Cell membrane</keyword>
<dbReference type="Pfam" id="PF02687">
    <property type="entry name" value="FtsX"/>
    <property type="match status" value="2"/>
</dbReference>
<dbReference type="PANTHER" id="PTHR30287">
    <property type="entry name" value="MEMBRANE COMPONENT OF PREDICTED ABC SUPERFAMILY METABOLITE UPTAKE TRANSPORTER"/>
    <property type="match status" value="1"/>
</dbReference>
<comment type="caution">
    <text evidence="8">The sequence shown here is derived from an EMBL/GenBank/DDBJ whole genome shotgun (WGS) entry which is preliminary data.</text>
</comment>
<keyword evidence="4 6" id="KW-1133">Transmembrane helix</keyword>
<accession>A0A853H7Z4</accession>
<feature type="transmembrane region" description="Helical" evidence="6">
    <location>
        <begin position="708"/>
        <end position="729"/>
    </location>
</feature>
<evidence type="ECO:0000256" key="2">
    <source>
        <dbReference type="ARBA" id="ARBA00022475"/>
    </source>
</evidence>
<evidence type="ECO:0000259" key="7">
    <source>
        <dbReference type="Pfam" id="PF02687"/>
    </source>
</evidence>
<dbReference type="InterPro" id="IPR038766">
    <property type="entry name" value="Membrane_comp_ABC_pdt"/>
</dbReference>
<name>A0A853H7Z4_9BURK</name>
<dbReference type="AlphaFoldDB" id="A0A853H7Z4"/>
<feature type="domain" description="ABC3 transporter permease C-terminal" evidence="7">
    <location>
        <begin position="712"/>
        <end position="825"/>
    </location>
</feature>
<proteinExistence type="predicted"/>
<feature type="transmembrane region" description="Helical" evidence="6">
    <location>
        <begin position="261"/>
        <end position="281"/>
    </location>
</feature>
<keyword evidence="9" id="KW-1185">Reference proteome</keyword>
<reference evidence="8 9" key="1">
    <citation type="submission" date="2020-07" db="EMBL/GenBank/DDBJ databases">
        <title>Taxonomic revisions and descriptions of new bacterial species based on genomic comparisons in the high-G+C-content subgroup of the family Alcaligenaceae.</title>
        <authorList>
            <person name="Szabo A."/>
            <person name="Felfoldi T."/>
        </authorList>
    </citation>
    <scope>NUCLEOTIDE SEQUENCE [LARGE SCALE GENOMIC DNA]</scope>
    <source>
        <strain evidence="8 9">DSM 25667</strain>
    </source>
</reference>
<dbReference type="PANTHER" id="PTHR30287:SF1">
    <property type="entry name" value="INNER MEMBRANE PROTEIN"/>
    <property type="match status" value="1"/>
</dbReference>
<organism evidence="8 9">
    <name type="scientific">Pollutimonas harenae</name>
    <dbReference type="NCBI Taxonomy" id="657015"/>
    <lineage>
        <taxon>Bacteria</taxon>
        <taxon>Pseudomonadati</taxon>
        <taxon>Pseudomonadota</taxon>
        <taxon>Betaproteobacteria</taxon>
        <taxon>Burkholderiales</taxon>
        <taxon>Alcaligenaceae</taxon>
        <taxon>Pollutimonas</taxon>
    </lineage>
</organism>
<dbReference type="Proteomes" id="UP000554144">
    <property type="component" value="Unassembled WGS sequence"/>
</dbReference>
<feature type="transmembrane region" description="Helical" evidence="6">
    <location>
        <begin position="355"/>
        <end position="377"/>
    </location>
</feature>
<evidence type="ECO:0000256" key="4">
    <source>
        <dbReference type="ARBA" id="ARBA00022989"/>
    </source>
</evidence>
<gene>
    <name evidence="8" type="ORF">H0A62_13455</name>
</gene>
<feature type="transmembrane region" description="Helical" evidence="6">
    <location>
        <begin position="471"/>
        <end position="492"/>
    </location>
</feature>
<dbReference type="RefSeq" id="WP_130040092.1">
    <property type="nucleotide sequence ID" value="NZ_JACCEV010000003.1"/>
</dbReference>